<gene>
    <name evidence="4" type="ORF">E2562_033724</name>
</gene>
<keyword evidence="2" id="KW-0677">Repeat</keyword>
<evidence type="ECO:0000259" key="3">
    <source>
        <dbReference type="Pfam" id="PF08263"/>
    </source>
</evidence>
<sequence>MHRPRQALSPPVSRRAITRWRLDVDCCSAWEGVSCDVDGTVTKVSLPSRGLHGRISPSSLANLSGLIHLNLSNNALTGSLPPELMSLASLHVSFNCLDGALPSPWPLTTAVKLPLQVLNI</sequence>
<evidence type="ECO:0000256" key="2">
    <source>
        <dbReference type="ARBA" id="ARBA00022737"/>
    </source>
</evidence>
<proteinExistence type="predicted"/>
<dbReference type="InterPro" id="IPR013210">
    <property type="entry name" value="LRR_N_plant-typ"/>
</dbReference>
<dbReference type="SUPFAM" id="SSF52058">
    <property type="entry name" value="L domain-like"/>
    <property type="match status" value="1"/>
</dbReference>
<keyword evidence="5" id="KW-1185">Reference proteome</keyword>
<reference evidence="4 5" key="1">
    <citation type="submission" date="2019-11" db="EMBL/GenBank/DDBJ databases">
        <title>Whole genome sequence of Oryza granulata.</title>
        <authorList>
            <person name="Li W."/>
        </authorList>
    </citation>
    <scope>NUCLEOTIDE SEQUENCE [LARGE SCALE GENOMIC DNA]</scope>
    <source>
        <strain evidence="5">cv. Menghai</strain>
        <tissue evidence="4">Leaf</tissue>
    </source>
</reference>
<name>A0A6G1CA99_9ORYZ</name>
<evidence type="ECO:0000313" key="5">
    <source>
        <dbReference type="Proteomes" id="UP000479710"/>
    </source>
</evidence>
<dbReference type="InterPro" id="IPR001611">
    <property type="entry name" value="Leu-rich_rpt"/>
</dbReference>
<dbReference type="Pfam" id="PF08263">
    <property type="entry name" value="LRRNT_2"/>
    <property type="match status" value="1"/>
</dbReference>
<protein>
    <recommendedName>
        <fullName evidence="3">Leucine-rich repeat-containing N-terminal plant-type domain-containing protein</fullName>
    </recommendedName>
</protein>
<dbReference type="OrthoDB" id="676979at2759"/>
<feature type="domain" description="Leucine-rich repeat-containing N-terminal plant-type" evidence="3">
    <location>
        <begin position="7"/>
        <end position="36"/>
    </location>
</feature>
<dbReference type="AlphaFoldDB" id="A0A6G1CA99"/>
<dbReference type="PANTHER" id="PTHR48010">
    <property type="entry name" value="OS05G0588300 PROTEIN"/>
    <property type="match status" value="1"/>
</dbReference>
<dbReference type="InterPro" id="IPR050994">
    <property type="entry name" value="At_inactive_RLKs"/>
</dbReference>
<accession>A0A6G1CA99</accession>
<comment type="caution">
    <text evidence="4">The sequence shown here is derived from an EMBL/GenBank/DDBJ whole genome shotgun (WGS) entry which is preliminary data.</text>
</comment>
<dbReference type="Gene3D" id="3.80.10.10">
    <property type="entry name" value="Ribonuclease Inhibitor"/>
    <property type="match status" value="1"/>
</dbReference>
<keyword evidence="1" id="KW-0433">Leucine-rich repeat</keyword>
<evidence type="ECO:0000313" key="4">
    <source>
        <dbReference type="EMBL" id="KAF0897129.1"/>
    </source>
</evidence>
<evidence type="ECO:0000256" key="1">
    <source>
        <dbReference type="ARBA" id="ARBA00022614"/>
    </source>
</evidence>
<dbReference type="PANTHER" id="PTHR48010:SF58">
    <property type="entry name" value="RECEPTOR PROTEIN KINASE-LIKE PROTEIN ZAR1"/>
    <property type="match status" value="1"/>
</dbReference>
<dbReference type="EMBL" id="SPHZ02000010">
    <property type="protein sequence ID" value="KAF0897129.1"/>
    <property type="molecule type" value="Genomic_DNA"/>
</dbReference>
<dbReference type="InterPro" id="IPR032675">
    <property type="entry name" value="LRR_dom_sf"/>
</dbReference>
<dbReference type="Proteomes" id="UP000479710">
    <property type="component" value="Unassembled WGS sequence"/>
</dbReference>
<dbReference type="Pfam" id="PF00560">
    <property type="entry name" value="LRR_1"/>
    <property type="match status" value="1"/>
</dbReference>
<organism evidence="4 5">
    <name type="scientific">Oryza meyeriana var. granulata</name>
    <dbReference type="NCBI Taxonomy" id="110450"/>
    <lineage>
        <taxon>Eukaryota</taxon>
        <taxon>Viridiplantae</taxon>
        <taxon>Streptophyta</taxon>
        <taxon>Embryophyta</taxon>
        <taxon>Tracheophyta</taxon>
        <taxon>Spermatophyta</taxon>
        <taxon>Magnoliopsida</taxon>
        <taxon>Liliopsida</taxon>
        <taxon>Poales</taxon>
        <taxon>Poaceae</taxon>
        <taxon>BOP clade</taxon>
        <taxon>Oryzoideae</taxon>
        <taxon>Oryzeae</taxon>
        <taxon>Oryzinae</taxon>
        <taxon>Oryza</taxon>
        <taxon>Oryza meyeriana</taxon>
    </lineage>
</organism>